<dbReference type="Proteomes" id="UP000192380">
    <property type="component" value="Chromosome"/>
</dbReference>
<protein>
    <submittedName>
        <fullName evidence="1">Protein ninH</fullName>
    </submittedName>
</protein>
<dbReference type="InterPro" id="IPR010454">
    <property type="entry name" value="Phage_NinH"/>
</dbReference>
<evidence type="ECO:0000313" key="1">
    <source>
        <dbReference type="EMBL" id="ARF50018.1"/>
    </source>
</evidence>
<reference evidence="1 2" key="1">
    <citation type="submission" date="2016-10" db="EMBL/GenBank/DDBJ databases">
        <title>Complete Genome Assembly of Pantoea stewartii subsp. stewartii DC283, a Corn Pathogen.</title>
        <authorList>
            <person name="Duong D.A."/>
            <person name="Stevens A.M."/>
            <person name="Jensen R.V."/>
        </authorList>
    </citation>
    <scope>NUCLEOTIDE SEQUENCE [LARGE SCALE GENOMIC DNA]</scope>
    <source>
        <strain evidence="1 2">DC283</strain>
    </source>
</reference>
<sequence>MNALIKTIPELLVTTRGNQTKVGEILGISRHTVREYARDFEAKKHIVINGVLMVAQGNRGIRSKGGEIENHTLRA</sequence>
<gene>
    <name evidence="1" type="ORF">DSJ_12130</name>
</gene>
<keyword evidence="2" id="KW-1185">Reference proteome</keyword>
<dbReference type="Pfam" id="PF06322">
    <property type="entry name" value="Phage_NinH"/>
    <property type="match status" value="1"/>
</dbReference>
<evidence type="ECO:0000313" key="2">
    <source>
        <dbReference type="Proteomes" id="UP000192380"/>
    </source>
</evidence>
<dbReference type="RefSeq" id="WP_044242093.1">
    <property type="nucleotide sequence ID" value="NZ_AHIE01000017.1"/>
</dbReference>
<accession>A0ABM6K763</accession>
<proteinExistence type="predicted"/>
<organism evidence="1 2">
    <name type="scientific">Pantoea stewartii subsp. stewartii DC283</name>
    <dbReference type="NCBI Taxonomy" id="660596"/>
    <lineage>
        <taxon>Bacteria</taxon>
        <taxon>Pseudomonadati</taxon>
        <taxon>Pseudomonadota</taxon>
        <taxon>Gammaproteobacteria</taxon>
        <taxon>Enterobacterales</taxon>
        <taxon>Erwiniaceae</taxon>
        <taxon>Pantoea</taxon>
    </lineage>
</organism>
<dbReference type="EMBL" id="CP017581">
    <property type="protein sequence ID" value="ARF50018.1"/>
    <property type="molecule type" value="Genomic_DNA"/>
</dbReference>
<name>A0ABM6K763_PANSE</name>